<feature type="transmembrane region" description="Helical" evidence="5">
    <location>
        <begin position="293"/>
        <end position="310"/>
    </location>
</feature>
<evidence type="ECO:0000259" key="6">
    <source>
        <dbReference type="PROSITE" id="PS50801"/>
    </source>
</evidence>
<comment type="caution">
    <text evidence="7">The sequence shown here is derived from an EMBL/GenBank/DDBJ whole genome shotgun (WGS) entry which is preliminary data.</text>
</comment>
<evidence type="ECO:0000256" key="5">
    <source>
        <dbReference type="SAM" id="Phobius"/>
    </source>
</evidence>
<comment type="subcellular location">
    <subcellularLocation>
        <location evidence="1">Membrane</location>
        <topology evidence="1">Multi-pass membrane protein</topology>
    </subcellularLocation>
</comment>
<evidence type="ECO:0000313" key="7">
    <source>
        <dbReference type="EMBL" id="MDW2799242.1"/>
    </source>
</evidence>
<dbReference type="InterPro" id="IPR052706">
    <property type="entry name" value="Membrane-Transporter-like"/>
</dbReference>
<dbReference type="CDD" id="cd07042">
    <property type="entry name" value="STAS_SulP_like_sulfate_transporter"/>
    <property type="match status" value="1"/>
</dbReference>
<feature type="transmembrane region" description="Helical" evidence="5">
    <location>
        <begin position="17"/>
        <end position="36"/>
    </location>
</feature>
<evidence type="ECO:0000256" key="2">
    <source>
        <dbReference type="ARBA" id="ARBA00022692"/>
    </source>
</evidence>
<dbReference type="Pfam" id="PF01740">
    <property type="entry name" value="STAS"/>
    <property type="match status" value="1"/>
</dbReference>
<feature type="domain" description="STAS" evidence="6">
    <location>
        <begin position="396"/>
        <end position="485"/>
    </location>
</feature>
<proteinExistence type="predicted"/>
<gene>
    <name evidence="7" type="ORF">RZO55_16845</name>
</gene>
<feature type="transmembrane region" description="Helical" evidence="5">
    <location>
        <begin position="217"/>
        <end position="239"/>
    </location>
</feature>
<dbReference type="PANTHER" id="PTHR43310">
    <property type="entry name" value="SULFATE TRANSPORTER YBAR-RELATED"/>
    <property type="match status" value="1"/>
</dbReference>
<feature type="transmembrane region" description="Helical" evidence="5">
    <location>
        <begin position="348"/>
        <end position="380"/>
    </location>
</feature>
<feature type="transmembrane region" description="Helical" evidence="5">
    <location>
        <begin position="259"/>
        <end position="281"/>
    </location>
</feature>
<evidence type="ECO:0000313" key="8">
    <source>
        <dbReference type="Proteomes" id="UP001276854"/>
    </source>
</evidence>
<keyword evidence="2 5" id="KW-0812">Transmembrane</keyword>
<organism evidence="7 8">
    <name type="scientific">Clostridium boliviensis</name>
    <dbReference type="NCBI Taxonomy" id="318465"/>
    <lineage>
        <taxon>Bacteria</taxon>
        <taxon>Bacillati</taxon>
        <taxon>Bacillota</taxon>
        <taxon>Clostridia</taxon>
        <taxon>Eubacteriales</taxon>
        <taxon>Clostridiaceae</taxon>
        <taxon>Clostridium</taxon>
    </lineage>
</organism>
<feature type="transmembrane region" description="Helical" evidence="5">
    <location>
        <begin position="165"/>
        <end position="183"/>
    </location>
</feature>
<dbReference type="PANTHER" id="PTHR43310:SF1">
    <property type="entry name" value="SULFATE TRANSPORTER YBAR-RELATED"/>
    <property type="match status" value="1"/>
</dbReference>
<dbReference type="SUPFAM" id="SSF52091">
    <property type="entry name" value="SpoIIaa-like"/>
    <property type="match status" value="1"/>
</dbReference>
<feature type="transmembrane region" description="Helical" evidence="5">
    <location>
        <begin position="111"/>
        <end position="131"/>
    </location>
</feature>
<dbReference type="EMBL" id="JAWONS010000248">
    <property type="protein sequence ID" value="MDW2799242.1"/>
    <property type="molecule type" value="Genomic_DNA"/>
</dbReference>
<dbReference type="Proteomes" id="UP001276854">
    <property type="component" value="Unassembled WGS sequence"/>
</dbReference>
<dbReference type="InterPro" id="IPR036513">
    <property type="entry name" value="STAS_dom_sf"/>
</dbReference>
<dbReference type="InterPro" id="IPR011547">
    <property type="entry name" value="SLC26A/SulP_dom"/>
</dbReference>
<keyword evidence="8" id="KW-1185">Reference proteome</keyword>
<feature type="transmembrane region" description="Helical" evidence="5">
    <location>
        <begin position="316"/>
        <end position="336"/>
    </location>
</feature>
<accession>A0ABU4GSS0</accession>
<dbReference type="RefSeq" id="WP_318065441.1">
    <property type="nucleotide sequence ID" value="NZ_JAWONS010000248.1"/>
</dbReference>
<dbReference type="InterPro" id="IPR002645">
    <property type="entry name" value="STAS_dom"/>
</dbReference>
<dbReference type="Pfam" id="PF00916">
    <property type="entry name" value="Sulfate_transp"/>
    <property type="match status" value="2"/>
</dbReference>
<keyword evidence="4 5" id="KW-0472">Membrane</keyword>
<evidence type="ECO:0000256" key="4">
    <source>
        <dbReference type="ARBA" id="ARBA00023136"/>
    </source>
</evidence>
<dbReference type="PROSITE" id="PS50801">
    <property type="entry name" value="STAS"/>
    <property type="match status" value="1"/>
</dbReference>
<keyword evidence="3 5" id="KW-1133">Transmembrane helix</keyword>
<sequence length="485" mass="52410">MKEVRIEWFGNVKNDSMAGIVVAIALIPEAIGFALLAGLSPMVGLYASFCIAIVTSIAGGRPGLISGATGAMALVLAGLVKEHGIQYMLAATILAGILQMIMGLLKAGNLLRFIPSPVMTGFVNALGILIFKSQLSHFIGADITMYLLVAAGMAIIFYFPKVNKAIPAPLVAIVLLTIITIAAEMNVTRIGDMGDIAGTLPAFLLPDIEINMNTFQIIFPVSLSLAVVGLVESMLTSQLLDEMTDTKSNKNRECMGQGLANIVTGFFGGMAGCAMIGQSVINHKSGGRGRLSTFLSGIFLMIFIVALNSWVIQIPIAALVAVMIIVSIATFDWHSIKRMTKVPKTDTAVMVTTVAIVLLTDNLAYGVVVGIIMSALFFVYKISQTVVEKIETEEGIIYRCYGQLFFASTTHFLEKFDFDISNQTIGLDVTHLKFWDESAGDAFDKLIMKYSEKHVKIKIEGLSEACEKLLQKTSLQYSIMPEYVD</sequence>
<feature type="transmembrane region" description="Helical" evidence="5">
    <location>
        <begin position="138"/>
        <end position="159"/>
    </location>
</feature>
<protein>
    <submittedName>
        <fullName evidence="7">SulP family inorganic anion transporter</fullName>
    </submittedName>
</protein>
<name>A0ABU4GSS0_9CLOT</name>
<dbReference type="Gene3D" id="3.30.750.24">
    <property type="entry name" value="STAS domain"/>
    <property type="match status" value="1"/>
</dbReference>
<feature type="transmembrane region" description="Helical" evidence="5">
    <location>
        <begin position="87"/>
        <end position="105"/>
    </location>
</feature>
<reference evidence="7 8" key="1">
    <citation type="submission" date="2023-10" db="EMBL/GenBank/DDBJ databases">
        <title>A novel Glycoside Hydrolase 43-Like Enzyme from Clostrdium boliviensis is an Endo-xylanase, and a Candidate for Xylooligosaccharides Production from Different Xylan Substrates.</title>
        <authorList>
            <person name="Alvarez M.T."/>
            <person name="Rocabado-Villegas L.R."/>
            <person name="Salas-Veizaga D.M."/>
            <person name="Linares-Pasten J.A."/>
            <person name="Gudmundsdottir E.E."/>
            <person name="Hreggvidsson G.O."/>
            <person name="Adlercreutz P."/>
            <person name="Nordberg Karlsson E."/>
        </authorList>
    </citation>
    <scope>NUCLEOTIDE SEQUENCE [LARGE SCALE GENOMIC DNA]</scope>
    <source>
        <strain evidence="7 8">E-1</strain>
    </source>
</reference>
<feature type="transmembrane region" description="Helical" evidence="5">
    <location>
        <begin position="64"/>
        <end position="80"/>
    </location>
</feature>
<evidence type="ECO:0000256" key="1">
    <source>
        <dbReference type="ARBA" id="ARBA00004141"/>
    </source>
</evidence>
<evidence type="ECO:0000256" key="3">
    <source>
        <dbReference type="ARBA" id="ARBA00022989"/>
    </source>
</evidence>